<keyword evidence="3" id="KW-1185">Reference proteome</keyword>
<dbReference type="PANTHER" id="PTHR36407">
    <property type="entry name" value="MEDIATOR-ASSOCIATED PROTEIN 2"/>
    <property type="match status" value="1"/>
</dbReference>
<evidence type="ECO:0000256" key="1">
    <source>
        <dbReference type="SAM" id="MobiDB-lite"/>
    </source>
</evidence>
<gene>
    <name evidence="2" type="ORF">DVH24_025195</name>
</gene>
<reference evidence="2 3" key="1">
    <citation type="submission" date="2018-10" db="EMBL/GenBank/DDBJ databases">
        <title>A high-quality apple genome assembly.</title>
        <authorList>
            <person name="Hu J."/>
        </authorList>
    </citation>
    <scope>NUCLEOTIDE SEQUENCE [LARGE SCALE GENOMIC DNA]</scope>
    <source>
        <strain evidence="3">cv. HFTH1</strain>
        <tissue evidence="2">Young leaf</tissue>
    </source>
</reference>
<feature type="compositionally biased region" description="Polar residues" evidence="1">
    <location>
        <begin position="167"/>
        <end position="178"/>
    </location>
</feature>
<dbReference type="InterPro" id="IPR038823">
    <property type="entry name" value="MED2_plant"/>
</dbReference>
<protein>
    <recommendedName>
        <fullName evidence="4">Mediator-associated protein 2</fullName>
    </recommendedName>
</protein>
<evidence type="ECO:0008006" key="4">
    <source>
        <dbReference type="Google" id="ProtNLM"/>
    </source>
</evidence>
<evidence type="ECO:0000313" key="3">
    <source>
        <dbReference type="Proteomes" id="UP000290289"/>
    </source>
</evidence>
<dbReference type="EMBL" id="RDQH01000342">
    <property type="protein sequence ID" value="RXH71694.1"/>
    <property type="molecule type" value="Genomic_DNA"/>
</dbReference>
<evidence type="ECO:0000313" key="2">
    <source>
        <dbReference type="EMBL" id="RXH71694.1"/>
    </source>
</evidence>
<dbReference type="Proteomes" id="UP000290289">
    <property type="component" value="Chromosome 16"/>
</dbReference>
<dbReference type="OrthoDB" id="1892825at2759"/>
<dbReference type="KEGG" id="mdm:103433155"/>
<feature type="compositionally biased region" description="Polar residues" evidence="1">
    <location>
        <begin position="138"/>
        <end position="159"/>
    </location>
</feature>
<feature type="region of interest" description="Disordered" evidence="1">
    <location>
        <begin position="125"/>
        <end position="214"/>
    </location>
</feature>
<feature type="region of interest" description="Disordered" evidence="1">
    <location>
        <begin position="1"/>
        <end position="20"/>
    </location>
</feature>
<accession>A0A498HN46</accession>
<dbReference type="Gramene" id="mRNA:MD16G0126200">
    <property type="protein sequence ID" value="mRNA:MD16G0126200"/>
    <property type="gene ID" value="MD16G0126200"/>
</dbReference>
<dbReference type="AlphaFoldDB" id="A0A498HN46"/>
<comment type="caution">
    <text evidence="2">The sequence shown here is derived from an EMBL/GenBank/DDBJ whole genome shotgun (WGS) entry which is preliminary data.</text>
</comment>
<dbReference type="STRING" id="3750.A0A498HN46"/>
<proteinExistence type="predicted"/>
<sequence length="214" mass="23212">MEAKNSGKVGVAEGYKPPPEFSEVAKEPLLDINMNDSTELWLISWPKDQNPDFSQEVSLKLGPDGELGSFVGPSGKEYDLQSTAQKPDATVFVSSVSGTKVAGKISRNVSLVYYPEPSELEEKLKSKQLKKIQQISSGMSRSPHSFATPTRSSMPTMSRTVGGHPTPTHSSRQKSSISGVGEPSQLRKKRRAPEPTRSLNHSGQNSGRRSGVTD</sequence>
<feature type="compositionally biased region" description="Polar residues" evidence="1">
    <location>
        <begin position="197"/>
        <end position="214"/>
    </location>
</feature>
<dbReference type="PANTHER" id="PTHR36407:SF1">
    <property type="entry name" value="MEDIATOR-ASSOCIATED PROTEIN 2"/>
    <property type="match status" value="1"/>
</dbReference>
<organism evidence="2 3">
    <name type="scientific">Malus domestica</name>
    <name type="common">Apple</name>
    <name type="synonym">Pyrus malus</name>
    <dbReference type="NCBI Taxonomy" id="3750"/>
    <lineage>
        <taxon>Eukaryota</taxon>
        <taxon>Viridiplantae</taxon>
        <taxon>Streptophyta</taxon>
        <taxon>Embryophyta</taxon>
        <taxon>Tracheophyta</taxon>
        <taxon>Spermatophyta</taxon>
        <taxon>Magnoliopsida</taxon>
        <taxon>eudicotyledons</taxon>
        <taxon>Gunneridae</taxon>
        <taxon>Pentapetalae</taxon>
        <taxon>rosids</taxon>
        <taxon>fabids</taxon>
        <taxon>Rosales</taxon>
        <taxon>Rosaceae</taxon>
        <taxon>Amygdaloideae</taxon>
        <taxon>Maleae</taxon>
        <taxon>Malus</taxon>
    </lineage>
</organism>
<name>A0A498HN46_MALDO</name>
<dbReference type="Gene3D" id="6.20.250.70">
    <property type="match status" value="1"/>
</dbReference>